<keyword evidence="2" id="KW-1185">Reference proteome</keyword>
<organism evidence="1 2">
    <name type="scientific">Malonomonas rubra DSM 5091</name>
    <dbReference type="NCBI Taxonomy" id="1122189"/>
    <lineage>
        <taxon>Bacteria</taxon>
        <taxon>Pseudomonadati</taxon>
        <taxon>Thermodesulfobacteriota</taxon>
        <taxon>Desulfuromonadia</taxon>
        <taxon>Desulfuromonadales</taxon>
        <taxon>Geopsychrobacteraceae</taxon>
        <taxon>Malonomonas</taxon>
    </lineage>
</organism>
<dbReference type="AlphaFoldDB" id="A0A1M6HEL6"/>
<reference evidence="1 2" key="1">
    <citation type="submission" date="2016-11" db="EMBL/GenBank/DDBJ databases">
        <authorList>
            <person name="Jaros S."/>
            <person name="Januszkiewicz K."/>
            <person name="Wedrychowicz H."/>
        </authorList>
    </citation>
    <scope>NUCLEOTIDE SEQUENCE [LARGE SCALE GENOMIC DNA]</scope>
    <source>
        <strain evidence="1 2">DSM 5091</strain>
    </source>
</reference>
<evidence type="ECO:0008006" key="3">
    <source>
        <dbReference type="Google" id="ProtNLM"/>
    </source>
</evidence>
<dbReference type="Proteomes" id="UP000184171">
    <property type="component" value="Unassembled WGS sequence"/>
</dbReference>
<accession>A0A1M6HEL6</accession>
<proteinExistence type="predicted"/>
<gene>
    <name evidence="1" type="ORF">SAMN02745165_01808</name>
</gene>
<evidence type="ECO:0000313" key="1">
    <source>
        <dbReference type="EMBL" id="SHJ20651.1"/>
    </source>
</evidence>
<dbReference type="RefSeq" id="WP_072908052.1">
    <property type="nucleotide sequence ID" value="NZ_FQZT01000005.1"/>
</dbReference>
<dbReference type="OrthoDB" id="5397789at2"/>
<protein>
    <recommendedName>
        <fullName evidence="3">AXH domain-containing protein</fullName>
    </recommendedName>
</protein>
<name>A0A1M6HEL6_MALRU</name>
<evidence type="ECO:0000313" key="2">
    <source>
        <dbReference type="Proteomes" id="UP000184171"/>
    </source>
</evidence>
<dbReference type="EMBL" id="FQZT01000005">
    <property type="protein sequence ID" value="SHJ20651.1"/>
    <property type="molecule type" value="Genomic_DNA"/>
</dbReference>
<sequence length="70" mass="7747">MKCPVCNNHEHQEINLHSDQFDEGIMECAVCGTSWSINHGLSEVINDPNAKSFLSATTEAVEGDDYCWAC</sequence>